<keyword evidence="2" id="KW-1185">Reference proteome</keyword>
<reference evidence="1" key="1">
    <citation type="submission" date="2023-04" db="EMBL/GenBank/DDBJ databases">
        <title>Phytophthora lilii NBRC 32176.</title>
        <authorList>
            <person name="Ichikawa N."/>
            <person name="Sato H."/>
            <person name="Tonouchi N."/>
        </authorList>
    </citation>
    <scope>NUCLEOTIDE SEQUENCE</scope>
    <source>
        <strain evidence="1">NBRC 32176</strain>
    </source>
</reference>
<dbReference type="EMBL" id="BSXW01000792">
    <property type="protein sequence ID" value="GMF29701.1"/>
    <property type="molecule type" value="Genomic_DNA"/>
</dbReference>
<proteinExistence type="predicted"/>
<protein>
    <submittedName>
        <fullName evidence="1">Unnamed protein product</fullName>
    </submittedName>
</protein>
<dbReference type="AlphaFoldDB" id="A0A9W6UCH7"/>
<gene>
    <name evidence="1" type="ORF">Plil01_001262700</name>
</gene>
<evidence type="ECO:0000313" key="2">
    <source>
        <dbReference type="Proteomes" id="UP001165083"/>
    </source>
</evidence>
<comment type="caution">
    <text evidence="1">The sequence shown here is derived from an EMBL/GenBank/DDBJ whole genome shotgun (WGS) entry which is preliminary data.</text>
</comment>
<sequence length="235" mass="26858">MYRLNYTTNLLPRVLSRLFSQNLFSDFGNGISHQHTSLWCPDSIMAPTDDGDFFNMLSFRQPNRFIGIAPGSSPPKQSFGDSTMGLYRHCDRRSLKTGIDTFTTLKLREQSKHSSLGKDVFFYDGTRQVHCGERKQQTDWGEVSGITENSSWGFESSFDASEPWTARTHAWENMGDRTGLSEYYCRPPAREDKKSLHGIAIPVKFACRNHIDEAPLEIHEMDLIEVRVCDSEQTM</sequence>
<accession>A0A9W6UCH7</accession>
<organism evidence="1 2">
    <name type="scientific">Phytophthora lilii</name>
    <dbReference type="NCBI Taxonomy" id="2077276"/>
    <lineage>
        <taxon>Eukaryota</taxon>
        <taxon>Sar</taxon>
        <taxon>Stramenopiles</taxon>
        <taxon>Oomycota</taxon>
        <taxon>Peronosporomycetes</taxon>
        <taxon>Peronosporales</taxon>
        <taxon>Peronosporaceae</taxon>
        <taxon>Phytophthora</taxon>
    </lineage>
</organism>
<dbReference type="OrthoDB" id="128027at2759"/>
<dbReference type="Proteomes" id="UP001165083">
    <property type="component" value="Unassembled WGS sequence"/>
</dbReference>
<evidence type="ECO:0000313" key="1">
    <source>
        <dbReference type="EMBL" id="GMF29701.1"/>
    </source>
</evidence>
<name>A0A9W6UCH7_9STRA</name>